<dbReference type="InterPro" id="IPR038356">
    <property type="entry name" value="Tma16_sf"/>
</dbReference>
<dbReference type="PANTHER" id="PTHR13349">
    <property type="entry name" value="TRANSLATION MACHINERY-ASSOCIATED PROTEIN 16"/>
    <property type="match status" value="1"/>
</dbReference>
<evidence type="ECO:0000313" key="4">
    <source>
        <dbReference type="Proteomes" id="UP000827549"/>
    </source>
</evidence>
<gene>
    <name evidence="3" type="primary">TMA16</name>
    <name evidence="3" type="ORF">LOC62_01G001320</name>
</gene>
<dbReference type="Pfam" id="PF11176">
    <property type="entry name" value="Tma16"/>
    <property type="match status" value="1"/>
</dbReference>
<protein>
    <submittedName>
        <fullName evidence="3">Translation machinery-associated protein 16</fullName>
    </submittedName>
</protein>
<keyword evidence="4" id="KW-1185">Reference proteome</keyword>
<feature type="region of interest" description="Disordered" evidence="2">
    <location>
        <begin position="1"/>
        <end position="23"/>
    </location>
</feature>
<dbReference type="AlphaFoldDB" id="A0AAF0Y6N0"/>
<comment type="similarity">
    <text evidence="1">Belongs to the TMA16 family.</text>
</comment>
<dbReference type="RefSeq" id="XP_062623785.1">
    <property type="nucleotide sequence ID" value="XM_062767801.1"/>
</dbReference>
<evidence type="ECO:0000256" key="1">
    <source>
        <dbReference type="ARBA" id="ARBA00034127"/>
    </source>
</evidence>
<name>A0AAF0Y6N0_9TREE</name>
<dbReference type="Proteomes" id="UP000827549">
    <property type="component" value="Chromosome 1"/>
</dbReference>
<dbReference type="GeneID" id="87804577"/>
<accession>A0AAF0Y6N0</accession>
<evidence type="ECO:0000313" key="3">
    <source>
        <dbReference type="EMBL" id="WOO77753.1"/>
    </source>
</evidence>
<sequence length="211" mass="23520">MPNNRRSTMKKIGGKDGIHPGSRKAGQITRVHLRNAKLASQAKGRKELNQMKLFRPLFFLHSLSGPAALSLPSLRALISDVFLTRNDDRIAELTAERRPGRPKDKELLELEELRRREHAEWETGFEVPNLTDGATTRLMYSWTESGTNLQSSHCDLLPWVRLFANDETTVVVSRAGKLDKMGLGDGVDGEGDNWAAMGKTAEEEGKIDVEA</sequence>
<dbReference type="GO" id="GO:0005634">
    <property type="term" value="C:nucleus"/>
    <property type="evidence" value="ECO:0007669"/>
    <property type="project" value="TreeGrafter"/>
</dbReference>
<evidence type="ECO:0000256" key="2">
    <source>
        <dbReference type="SAM" id="MobiDB-lite"/>
    </source>
</evidence>
<reference evidence="3" key="1">
    <citation type="submission" date="2023-10" db="EMBL/GenBank/DDBJ databases">
        <authorList>
            <person name="Noh H."/>
        </authorList>
    </citation>
    <scope>NUCLEOTIDE SEQUENCE</scope>
    <source>
        <strain evidence="3">DUCC4014</strain>
    </source>
</reference>
<dbReference type="InterPro" id="IPR021346">
    <property type="entry name" value="Tma16"/>
</dbReference>
<dbReference type="PANTHER" id="PTHR13349:SF2">
    <property type="entry name" value="TRANSLATION MACHINERY-ASSOCIATED PROTEIN 16"/>
    <property type="match status" value="1"/>
</dbReference>
<proteinExistence type="inferred from homology"/>
<dbReference type="Gene3D" id="1.20.1440.170">
    <property type="entry name" value="Translation machinery-associated protein 16-like"/>
    <property type="match status" value="1"/>
</dbReference>
<organism evidence="3 4">
    <name type="scientific">Vanrija pseudolonga</name>
    <dbReference type="NCBI Taxonomy" id="143232"/>
    <lineage>
        <taxon>Eukaryota</taxon>
        <taxon>Fungi</taxon>
        <taxon>Dikarya</taxon>
        <taxon>Basidiomycota</taxon>
        <taxon>Agaricomycotina</taxon>
        <taxon>Tremellomycetes</taxon>
        <taxon>Trichosporonales</taxon>
        <taxon>Trichosporonaceae</taxon>
        <taxon>Vanrija</taxon>
    </lineage>
</organism>
<dbReference type="EMBL" id="CP086714">
    <property type="protein sequence ID" value="WOO77753.1"/>
    <property type="molecule type" value="Genomic_DNA"/>
</dbReference>